<evidence type="ECO:0000313" key="2">
    <source>
        <dbReference type="Proteomes" id="UP000190683"/>
    </source>
</evidence>
<dbReference type="RefSeq" id="WP_078318594.1">
    <property type="nucleotide sequence ID" value="NZ_MUYV01000021.1"/>
</dbReference>
<dbReference type="EMBL" id="MUYV01000021">
    <property type="protein sequence ID" value="OOS23063.1"/>
    <property type="molecule type" value="Genomic_DNA"/>
</dbReference>
<protein>
    <submittedName>
        <fullName evidence="1">Uncharacterized protein</fullName>
    </submittedName>
</protein>
<organism evidence="1 2">
    <name type="scientific">Moraxella porci DSM 25326</name>
    <dbReference type="NCBI Taxonomy" id="573983"/>
    <lineage>
        <taxon>Bacteria</taxon>
        <taxon>Pseudomonadati</taxon>
        <taxon>Pseudomonadota</taxon>
        <taxon>Gammaproteobacteria</taxon>
        <taxon>Moraxellales</taxon>
        <taxon>Moraxellaceae</taxon>
        <taxon>Moraxella</taxon>
    </lineage>
</organism>
<reference evidence="1 2" key="1">
    <citation type="submission" date="2017-02" db="EMBL/GenBank/DDBJ databases">
        <title>Draft genome sequence of Moraxella porci CCUG 54912T type strain.</title>
        <authorList>
            <person name="Salva-Serra F."/>
            <person name="Engstrom-Jakobsson H."/>
            <person name="Thorell K."/>
            <person name="Jaen-Luchoro D."/>
            <person name="Gonzales-Siles L."/>
            <person name="Karlsson R."/>
            <person name="Yazdan S."/>
            <person name="Boulund F."/>
            <person name="Johnning A."/>
            <person name="Engstrand L."/>
            <person name="Kristiansson E."/>
            <person name="Moore E."/>
        </authorList>
    </citation>
    <scope>NUCLEOTIDE SEQUENCE [LARGE SCALE GENOMIC DNA]</scope>
    <source>
        <strain evidence="1 2">CCUG 54912</strain>
    </source>
</reference>
<dbReference type="Proteomes" id="UP000190683">
    <property type="component" value="Unassembled WGS sequence"/>
</dbReference>
<name>A0A1T0CL84_9GAMM</name>
<proteinExistence type="predicted"/>
<keyword evidence="2" id="KW-1185">Reference proteome</keyword>
<sequence length="150" mass="16866">MSNFSPSIHFAKRWLATPAPARSAIYDELDDIISLLDSEAPIDQFRFQHPDFYQAVASSIESADGEAKPNRLIHSIETTSLTADEPEALTAPDFDDIEARLNQSLATQIDEFLGEHMSQLSEDLRAWVQMAVRHELANHQRLEQSSAQND</sequence>
<evidence type="ECO:0000313" key="1">
    <source>
        <dbReference type="EMBL" id="OOS23063.1"/>
    </source>
</evidence>
<dbReference type="STRING" id="573983.B0681_10135"/>
<dbReference type="AlphaFoldDB" id="A0A1T0CL84"/>
<gene>
    <name evidence="1" type="ORF">B0681_10135</name>
</gene>
<comment type="caution">
    <text evidence="1">The sequence shown here is derived from an EMBL/GenBank/DDBJ whole genome shotgun (WGS) entry which is preliminary data.</text>
</comment>
<accession>A0A1T0CL84</accession>